<name>A0ABP8Q0L9_9ACTN</name>
<dbReference type="RefSeq" id="WP_345464627.1">
    <property type="nucleotide sequence ID" value="NZ_BAABHF010000019.1"/>
</dbReference>
<evidence type="ECO:0000256" key="1">
    <source>
        <dbReference type="ARBA" id="ARBA00022729"/>
    </source>
</evidence>
<evidence type="ECO:0000259" key="3">
    <source>
        <dbReference type="Pfam" id="PF12849"/>
    </source>
</evidence>
<keyword evidence="2" id="KW-0472">Membrane</keyword>
<comment type="caution">
    <text evidence="4">The sequence shown here is derived from an EMBL/GenBank/DDBJ whole genome shotgun (WGS) entry which is preliminary data.</text>
</comment>
<evidence type="ECO:0000313" key="4">
    <source>
        <dbReference type="EMBL" id="GAA4494718.1"/>
    </source>
</evidence>
<dbReference type="InterPro" id="IPR050811">
    <property type="entry name" value="Phosphate_ABC_transporter"/>
</dbReference>
<organism evidence="4 5">
    <name type="scientific">Actinoallomurus oryzae</name>
    <dbReference type="NCBI Taxonomy" id="502180"/>
    <lineage>
        <taxon>Bacteria</taxon>
        <taxon>Bacillati</taxon>
        <taxon>Actinomycetota</taxon>
        <taxon>Actinomycetes</taxon>
        <taxon>Streptosporangiales</taxon>
        <taxon>Thermomonosporaceae</taxon>
        <taxon>Actinoallomurus</taxon>
    </lineage>
</organism>
<accession>A0ABP8Q0L9</accession>
<reference evidence="5" key="1">
    <citation type="journal article" date="2019" name="Int. J. Syst. Evol. Microbiol.">
        <title>The Global Catalogue of Microorganisms (GCM) 10K type strain sequencing project: providing services to taxonomists for standard genome sequencing and annotation.</title>
        <authorList>
            <consortium name="The Broad Institute Genomics Platform"/>
            <consortium name="The Broad Institute Genome Sequencing Center for Infectious Disease"/>
            <person name="Wu L."/>
            <person name="Ma J."/>
        </authorList>
    </citation>
    <scope>NUCLEOTIDE SEQUENCE [LARGE SCALE GENOMIC DNA]</scope>
    <source>
        <strain evidence="5">JCM 17933</strain>
    </source>
</reference>
<evidence type="ECO:0000313" key="5">
    <source>
        <dbReference type="Proteomes" id="UP001500503"/>
    </source>
</evidence>
<dbReference type="SUPFAM" id="SSF53850">
    <property type="entry name" value="Periplasmic binding protein-like II"/>
    <property type="match status" value="1"/>
</dbReference>
<dbReference type="EMBL" id="BAABHF010000019">
    <property type="protein sequence ID" value="GAA4494718.1"/>
    <property type="molecule type" value="Genomic_DNA"/>
</dbReference>
<feature type="transmembrane region" description="Helical" evidence="2">
    <location>
        <begin position="22"/>
        <end position="42"/>
    </location>
</feature>
<dbReference type="Gene3D" id="3.40.190.10">
    <property type="entry name" value="Periplasmic binding protein-like II"/>
    <property type="match status" value="2"/>
</dbReference>
<dbReference type="Proteomes" id="UP001500503">
    <property type="component" value="Unassembled WGS sequence"/>
</dbReference>
<feature type="transmembrane region" description="Helical" evidence="2">
    <location>
        <begin position="265"/>
        <end position="286"/>
    </location>
</feature>
<dbReference type="PANTHER" id="PTHR30570:SF1">
    <property type="entry name" value="PHOSPHATE-BINDING PROTEIN PSTS"/>
    <property type="match status" value="1"/>
</dbReference>
<feature type="domain" description="PBP" evidence="3">
    <location>
        <begin position="293"/>
        <end position="549"/>
    </location>
</feature>
<dbReference type="InterPro" id="IPR024370">
    <property type="entry name" value="PBP_domain"/>
</dbReference>
<dbReference type="Pfam" id="PF12849">
    <property type="entry name" value="PBP_like_2"/>
    <property type="match status" value="1"/>
</dbReference>
<evidence type="ECO:0000256" key="2">
    <source>
        <dbReference type="SAM" id="Phobius"/>
    </source>
</evidence>
<keyword evidence="5" id="KW-1185">Reference proteome</keyword>
<gene>
    <name evidence="4" type="ORF">GCM10023191_034350</name>
</gene>
<dbReference type="PANTHER" id="PTHR30570">
    <property type="entry name" value="PERIPLASMIC PHOSPHATE BINDING COMPONENT OF PHOSPHATE ABC TRANSPORTER"/>
    <property type="match status" value="1"/>
</dbReference>
<keyword evidence="2" id="KW-0812">Transmembrane</keyword>
<protein>
    <recommendedName>
        <fullName evidence="3">PBP domain-containing protein</fullName>
    </recommendedName>
</protein>
<proteinExistence type="predicted"/>
<keyword evidence="2" id="KW-1133">Transmembrane helix</keyword>
<sequence length="581" mass="62788">MGGVLTMAQAIAELIAQRQENLFIGVLIIVLVTTPIADRYFIRRRRIDYRVLYNSKIGLNPVALRDDASGPSDPDDPRDPRRRLSLYADLLDRMSIVIVRVRNTGGYDIEPGDFGTAMSFTFGKRVIWDARISDASSDELRRNIRDGMEFFSQAPGDGAQAADDDKGIRAVRRLLGDRLRPILLGPAPSGPDKAAAPEWHGVRLPELALRRREKFKLVVVLHEPGAPEDRAGQRKITKDFDVRGAIHSGVVKNEKDRRRISWPRAAFALGALLAVVLVFNVVGASLGSSPEPAVRCASGHLRLEGSSAFSEPLGFISGEYTKACHSAAIDLRLTGSRAGMHDLIDGGAPAPDGLAVLNDGPNTTGPAADLRTHPVAVIVYGVIVSDSTGVTDLRADQIRDVFSGRFHWWDQLGGRHVPIRIVGRDGESGTRQILQDKLLLGRSEGAASSTECAEQSPPPHAATIRCELRTTGEVIDKVATTPGGIGYADAPTAKTEAARRQTFHVVTLGGRLPEATSIAQGYPFWTVEYLYTAGDPAPGSLLRRFIDYLGGAGARAELSVRGYPPCIDRNGDRNPLCASPP</sequence>
<keyword evidence="1" id="KW-0732">Signal</keyword>